<proteinExistence type="predicted"/>
<accession>A0ABS6EMJ0</accession>
<name>A0ABS6EMJ0_9CLOT</name>
<dbReference type="EMBL" id="JAHLQF010000006">
    <property type="protein sequence ID" value="MBU5486451.1"/>
    <property type="molecule type" value="Genomic_DNA"/>
</dbReference>
<reference evidence="1 2" key="1">
    <citation type="submission" date="2021-06" db="EMBL/GenBank/DDBJ databases">
        <authorList>
            <person name="Sun Q."/>
            <person name="Li D."/>
        </authorList>
    </citation>
    <scope>NUCLEOTIDE SEQUENCE [LARGE SCALE GENOMIC DNA]</scope>
    <source>
        <strain evidence="1 2">MSJ-11</strain>
    </source>
</reference>
<organism evidence="1 2">
    <name type="scientific">Clostridium mobile</name>
    <dbReference type="NCBI Taxonomy" id="2841512"/>
    <lineage>
        <taxon>Bacteria</taxon>
        <taxon>Bacillati</taxon>
        <taxon>Bacillota</taxon>
        <taxon>Clostridia</taxon>
        <taxon>Eubacteriales</taxon>
        <taxon>Clostridiaceae</taxon>
        <taxon>Clostridium</taxon>
    </lineage>
</organism>
<dbReference type="Proteomes" id="UP000726170">
    <property type="component" value="Unassembled WGS sequence"/>
</dbReference>
<dbReference type="RefSeq" id="WP_216441053.1">
    <property type="nucleotide sequence ID" value="NZ_JAHLQF010000006.1"/>
</dbReference>
<keyword evidence="2" id="KW-1185">Reference proteome</keyword>
<evidence type="ECO:0000313" key="1">
    <source>
        <dbReference type="EMBL" id="MBU5486451.1"/>
    </source>
</evidence>
<gene>
    <name evidence="1" type="ORF">KQI86_19300</name>
</gene>
<sequence length="53" mass="6093">MVVDMLEALKLWKEGKTITCEIDGKEYVCNGNYDEKHEIPIGFIIHGIWKVGQ</sequence>
<protein>
    <submittedName>
        <fullName evidence="1">Uncharacterized protein</fullName>
    </submittedName>
</protein>
<evidence type="ECO:0000313" key="2">
    <source>
        <dbReference type="Proteomes" id="UP000726170"/>
    </source>
</evidence>
<comment type="caution">
    <text evidence="1">The sequence shown here is derived from an EMBL/GenBank/DDBJ whole genome shotgun (WGS) entry which is preliminary data.</text>
</comment>